<dbReference type="Gene3D" id="3.40.50.1820">
    <property type="entry name" value="alpha/beta hydrolase"/>
    <property type="match status" value="1"/>
</dbReference>
<dbReference type="AlphaFoldDB" id="A0AA39XVI5"/>
<organism evidence="1 2">
    <name type="scientific">Cercophora newfieldiana</name>
    <dbReference type="NCBI Taxonomy" id="92897"/>
    <lineage>
        <taxon>Eukaryota</taxon>
        <taxon>Fungi</taxon>
        <taxon>Dikarya</taxon>
        <taxon>Ascomycota</taxon>
        <taxon>Pezizomycotina</taxon>
        <taxon>Sordariomycetes</taxon>
        <taxon>Sordariomycetidae</taxon>
        <taxon>Sordariales</taxon>
        <taxon>Lasiosphaeriaceae</taxon>
        <taxon>Cercophora</taxon>
    </lineage>
</organism>
<gene>
    <name evidence="1" type="ORF">B0T16DRAFT_461149</name>
</gene>
<evidence type="ECO:0008006" key="3">
    <source>
        <dbReference type="Google" id="ProtNLM"/>
    </source>
</evidence>
<evidence type="ECO:0000313" key="2">
    <source>
        <dbReference type="Proteomes" id="UP001174936"/>
    </source>
</evidence>
<dbReference type="EMBL" id="JAULSV010000006">
    <property type="protein sequence ID" value="KAK0641038.1"/>
    <property type="molecule type" value="Genomic_DNA"/>
</dbReference>
<name>A0AA39XVI5_9PEZI</name>
<protein>
    <recommendedName>
        <fullName evidence="3">Alpha/beta-hydrolase</fullName>
    </recommendedName>
</protein>
<dbReference type="InterPro" id="IPR029058">
    <property type="entry name" value="AB_hydrolase_fold"/>
</dbReference>
<keyword evidence="2" id="KW-1185">Reference proteome</keyword>
<dbReference type="SUPFAM" id="SSF53474">
    <property type="entry name" value="alpha/beta-Hydrolases"/>
    <property type="match status" value="1"/>
</dbReference>
<proteinExistence type="predicted"/>
<accession>A0AA39XVI5</accession>
<comment type="caution">
    <text evidence="1">The sequence shown here is derived from an EMBL/GenBank/DDBJ whole genome shotgun (WGS) entry which is preliminary data.</text>
</comment>
<sequence>MRKWLPPPKQWRATPPSPHWSRPFSALRSDVQHIQVPCASAGDIPITLHNTASHSPTTPLILWIPPFSFRDGPGGYDPASLLPPRWLQGFPTATLNYRWAGLFADSDSDAGPRWPTPLHDVVFGWQWVLNNLAPPDLGRRDVYVYGSYLGASLAASLALTEAHGHAPMGVRGLVAYNGVYNWTAMLRDHPINKGREMEGMDEGGSPFHLLKRRAPLLFREPANLFDPFASPTLFFHTSGLLVPPDFESEADTSAYGTSEFTAAVDALSLGQQQQQPKGETPLEKATRKAYLTFPPRKSSLRIPDALLLYDPPPASSYVSTKGRKREGKPARRKYARVKGDTNSFESQARHFAKVMVRSVEMLELKDRMKWDSTYEDPDARIEEAERRVKLFQVGEDAEDGAERGLGVLDLNGDGERVAGAWLRGRAEGGGDVEGV</sequence>
<evidence type="ECO:0000313" key="1">
    <source>
        <dbReference type="EMBL" id="KAK0641038.1"/>
    </source>
</evidence>
<reference evidence="1" key="1">
    <citation type="submission" date="2023-06" db="EMBL/GenBank/DDBJ databases">
        <title>Genome-scale phylogeny and comparative genomics of the fungal order Sordariales.</title>
        <authorList>
            <consortium name="Lawrence Berkeley National Laboratory"/>
            <person name="Hensen N."/>
            <person name="Bonometti L."/>
            <person name="Westerberg I."/>
            <person name="Brannstrom I.O."/>
            <person name="Guillou S."/>
            <person name="Cros-Aarteil S."/>
            <person name="Calhoun S."/>
            <person name="Haridas S."/>
            <person name="Kuo A."/>
            <person name="Mondo S."/>
            <person name="Pangilinan J."/>
            <person name="Riley R."/>
            <person name="Labutti K."/>
            <person name="Andreopoulos B."/>
            <person name="Lipzen A."/>
            <person name="Chen C."/>
            <person name="Yanf M."/>
            <person name="Daum C."/>
            <person name="Ng V."/>
            <person name="Clum A."/>
            <person name="Steindorff A."/>
            <person name="Ohm R."/>
            <person name="Martin F."/>
            <person name="Silar P."/>
            <person name="Natvig D."/>
            <person name="Lalanne C."/>
            <person name="Gautier V."/>
            <person name="Ament-Velasquez S.L."/>
            <person name="Kruys A."/>
            <person name="Hutchinson M.I."/>
            <person name="Powell A.J."/>
            <person name="Barry K."/>
            <person name="Miller A.N."/>
            <person name="Grigoriev I.V."/>
            <person name="Debuchy R."/>
            <person name="Gladieux P."/>
            <person name="Thoren M.H."/>
            <person name="Johannesson H."/>
        </authorList>
    </citation>
    <scope>NUCLEOTIDE SEQUENCE</scope>
    <source>
        <strain evidence="1">SMH2532-1</strain>
    </source>
</reference>
<dbReference type="Proteomes" id="UP001174936">
    <property type="component" value="Unassembled WGS sequence"/>
</dbReference>